<dbReference type="Gene3D" id="1.10.472.80">
    <property type="entry name" value="Ypt/Rab-GAP domain of gyp1p, domain 3"/>
    <property type="match status" value="1"/>
</dbReference>
<dbReference type="Gene3D" id="2.30.29.30">
    <property type="entry name" value="Pleckstrin-homology domain (PH domain)/Phosphotyrosine-binding domain (PTB)"/>
    <property type="match status" value="1"/>
</dbReference>
<dbReference type="InterPro" id="IPR000195">
    <property type="entry name" value="Rab-GAP-TBC_dom"/>
</dbReference>
<evidence type="ECO:0000259" key="3">
    <source>
        <dbReference type="PROSITE" id="PS50003"/>
    </source>
</evidence>
<dbReference type="SUPFAM" id="SSF47923">
    <property type="entry name" value="Ypt/Rab-GAP domain of gyp1p"/>
    <property type="match status" value="2"/>
</dbReference>
<dbReference type="InterPro" id="IPR001849">
    <property type="entry name" value="PH_domain"/>
</dbReference>
<evidence type="ECO:0000313" key="5">
    <source>
        <dbReference type="Proteomes" id="UP000695022"/>
    </source>
</evidence>
<dbReference type="PROSITE" id="PS50003">
    <property type="entry name" value="PH_DOMAIN"/>
    <property type="match status" value="1"/>
</dbReference>
<dbReference type="PROSITE" id="PS50086">
    <property type="entry name" value="TBC_RABGAP"/>
    <property type="match status" value="1"/>
</dbReference>
<dbReference type="Proteomes" id="UP000695022">
    <property type="component" value="Unplaced"/>
</dbReference>
<sequence>MEETAEPEEAKPRLCGYLKIGIKLGLVKTFKKRWFVFDDVRCKLLQYRGPNDNQPLGEINIAQACFSYDISDAEHLGLFEIRHKQQVWHLQASEAQTRMFWLQELQKHRRSYSYKQTSLSHSSSRTSRKVESSEDKGLAHPPLISVECPETATQMLAPVAPPSEEIGEHVADKKEAWTPDFNTITSQLKNALVLKKPLKSKDSYTLNEECCVDTVPTTQTLTNKDPMKKARLPTLKAFYRRRMSTNAETARILSSSEQECTKCQQLELFIMTLREDLAAADAELGAARTSNSELQKKIDCLELHRSSWNFLNSCDLEKDKLELLHNREEQTIDMQHQVALLSKQEQILNSKIETLEFENKDFKSNLSMFEETMQAKDEVVMSLSHRIIELEEEAENHRHCKKTGARVDGRSKFYEDDDVTSLREAEIKMREARDQITDLEDAVSAFETQNKFLSMEILELHQLREDGDVREVNLHTTCKEWEARYYQIHSKYLMLLNEWNKPRREGEQEEASTQEVVSRLLHDAIDGEELGLPEHPTRLSDSGSELYDAYGFSRHSMVSGGDASQSVIQKAEILKLRYEDIISKITDLDRVSVQVKWENFMAGLGSRDPARSQEVKNLVRAGVPHEFRCRIWSWCVDSRVAPKRAALPPKYYHSLLSARHGSTKHNPAAKQIELDLLRTLPDNKHYEDMSSAGVPKLRRVLLALSRHNPIVGYCQGLNRVAAIALLLLGEEQAFWCMVAIVEHIMPPDYYSSTLMAAQADQRVLKDLAAEKLPRLASHIDRYGVDLSLFTFNWFLCVFVDTSVSVELYLRIWDAFLYEGGKVLFRFALAILKQHEPAILQLNNYMAIYKHMQSMGTCCPDYKKLTHVAFGELNPFPMKHIASRRQAHLLQVKAEFEELQKMREEFQSSQTVETERDIWCEEDIT</sequence>
<accession>A0ABM1E8L7</accession>
<dbReference type="Pfam" id="PF00566">
    <property type="entry name" value="RabGAP-TBC"/>
    <property type="match status" value="1"/>
</dbReference>
<feature type="domain" description="PH" evidence="3">
    <location>
        <begin position="11"/>
        <end position="110"/>
    </location>
</feature>
<keyword evidence="5" id="KW-1185">Reference proteome</keyword>
<evidence type="ECO:0000256" key="2">
    <source>
        <dbReference type="SAM" id="MobiDB-lite"/>
    </source>
</evidence>
<feature type="region of interest" description="Disordered" evidence="2">
    <location>
        <begin position="116"/>
        <end position="141"/>
    </location>
</feature>
<protein>
    <submittedName>
        <fullName evidence="6">TBC1 domain family member 2B-like</fullName>
    </submittedName>
</protein>
<organism evidence="5 6">
    <name type="scientific">Priapulus caudatus</name>
    <name type="common">Priapulid worm</name>
    <dbReference type="NCBI Taxonomy" id="37621"/>
    <lineage>
        <taxon>Eukaryota</taxon>
        <taxon>Metazoa</taxon>
        <taxon>Ecdysozoa</taxon>
        <taxon>Scalidophora</taxon>
        <taxon>Priapulida</taxon>
        <taxon>Priapulimorpha</taxon>
        <taxon>Priapulimorphida</taxon>
        <taxon>Priapulidae</taxon>
        <taxon>Priapulus</taxon>
    </lineage>
</organism>
<dbReference type="Gene3D" id="1.10.8.270">
    <property type="entry name" value="putative rabgap domain of human tbc1 domain family member 14 like domains"/>
    <property type="match status" value="1"/>
</dbReference>
<proteinExistence type="predicted"/>
<dbReference type="RefSeq" id="XP_014668538.1">
    <property type="nucleotide sequence ID" value="XM_014813052.1"/>
</dbReference>
<dbReference type="Pfam" id="PF00169">
    <property type="entry name" value="PH"/>
    <property type="match status" value="1"/>
</dbReference>
<evidence type="ECO:0000256" key="1">
    <source>
        <dbReference type="SAM" id="Coils"/>
    </source>
</evidence>
<feature type="coiled-coil region" evidence="1">
    <location>
        <begin position="422"/>
        <end position="449"/>
    </location>
</feature>
<feature type="domain" description="Rab-GAP TBC" evidence="4">
    <location>
        <begin position="622"/>
        <end position="819"/>
    </location>
</feature>
<dbReference type="SMART" id="SM00233">
    <property type="entry name" value="PH"/>
    <property type="match status" value="1"/>
</dbReference>
<dbReference type="InterPro" id="IPR035969">
    <property type="entry name" value="Rab-GAP_TBC_sf"/>
</dbReference>
<evidence type="ECO:0000259" key="4">
    <source>
        <dbReference type="PROSITE" id="PS50086"/>
    </source>
</evidence>
<dbReference type="SMART" id="SM00164">
    <property type="entry name" value="TBC"/>
    <property type="match status" value="1"/>
</dbReference>
<keyword evidence="1" id="KW-0175">Coiled coil</keyword>
<dbReference type="GeneID" id="106809831"/>
<dbReference type="PANTHER" id="PTHR47219:SF20">
    <property type="entry name" value="TBC1 DOMAIN FAMILY MEMBER 2B"/>
    <property type="match status" value="1"/>
</dbReference>
<dbReference type="Gene3D" id="1.10.10.750">
    <property type="entry name" value="Ypt/Rab-GAP domain of gyp1p, domain 1"/>
    <property type="match status" value="1"/>
</dbReference>
<reference evidence="6" key="1">
    <citation type="submission" date="2025-08" db="UniProtKB">
        <authorList>
            <consortium name="RefSeq"/>
        </authorList>
    </citation>
    <scope>IDENTIFICATION</scope>
</reference>
<evidence type="ECO:0000313" key="6">
    <source>
        <dbReference type="RefSeq" id="XP_014668538.1"/>
    </source>
</evidence>
<dbReference type="PANTHER" id="PTHR47219">
    <property type="entry name" value="RAB GTPASE-ACTIVATING PROTEIN 1-LIKE"/>
    <property type="match status" value="1"/>
</dbReference>
<dbReference type="SUPFAM" id="SSF50729">
    <property type="entry name" value="PH domain-like"/>
    <property type="match status" value="1"/>
</dbReference>
<gene>
    <name evidence="6" type="primary">LOC106809831</name>
</gene>
<dbReference type="InterPro" id="IPR011993">
    <property type="entry name" value="PH-like_dom_sf"/>
</dbReference>
<feature type="compositionally biased region" description="Basic and acidic residues" evidence="2">
    <location>
        <begin position="128"/>
        <end position="138"/>
    </location>
</feature>
<name>A0ABM1E8L7_PRICU</name>
<dbReference type="InterPro" id="IPR050302">
    <property type="entry name" value="Rab_GAP_TBC_domain"/>
</dbReference>